<evidence type="ECO:0000256" key="5">
    <source>
        <dbReference type="PROSITE-ProRule" id="PRU00335"/>
    </source>
</evidence>
<accession>A0AA90HAD7</accession>
<dbReference type="InterPro" id="IPR050109">
    <property type="entry name" value="HTH-type_TetR-like_transc_reg"/>
</dbReference>
<evidence type="ECO:0000256" key="2">
    <source>
        <dbReference type="ARBA" id="ARBA00023015"/>
    </source>
</evidence>
<dbReference type="InterPro" id="IPR036271">
    <property type="entry name" value="Tet_transcr_reg_TetR-rel_C_sf"/>
</dbReference>
<keyword evidence="1" id="KW-0678">Repressor</keyword>
<dbReference type="Gene3D" id="1.10.10.60">
    <property type="entry name" value="Homeodomain-like"/>
    <property type="match status" value="1"/>
</dbReference>
<dbReference type="AlphaFoldDB" id="A0AA90HAD7"/>
<feature type="DNA-binding region" description="H-T-H motif" evidence="5">
    <location>
        <begin position="36"/>
        <end position="55"/>
    </location>
</feature>
<proteinExistence type="predicted"/>
<keyword evidence="3 5" id="KW-0238">DNA-binding</keyword>
<dbReference type="SUPFAM" id="SSF48498">
    <property type="entry name" value="Tetracyclin repressor-like, C-terminal domain"/>
    <property type="match status" value="1"/>
</dbReference>
<dbReference type="Gene3D" id="1.10.357.10">
    <property type="entry name" value="Tetracycline Repressor, domain 2"/>
    <property type="match status" value="1"/>
</dbReference>
<dbReference type="SUPFAM" id="SSF46689">
    <property type="entry name" value="Homeodomain-like"/>
    <property type="match status" value="1"/>
</dbReference>
<sequence>MGTRGTGRGRRLGLTRQKVIAAAVTVIERDGLDAFSLRRLADELDVETMSLYNHVPNKEALLDGVAELLLAGIDLSAGGTGSWQDRVRANANAFRAAAKRHPRAFQLVLTRPPHAASALETIRCALSGLSGVPLPPSELVHALRTYVAFVIGTIMRELGSAITVGVMDPDQVRHRVEEITATGDPLLAAVAPHLAVSDHDAEFRYGLETLIAGLATRTGLPYDGGVMDGGGVEDGGGSL</sequence>
<organism evidence="7">
    <name type="scientific">Streptantibioticus silvisoli</name>
    <dbReference type="NCBI Taxonomy" id="2705255"/>
    <lineage>
        <taxon>Bacteria</taxon>
        <taxon>Bacillati</taxon>
        <taxon>Actinomycetota</taxon>
        <taxon>Actinomycetes</taxon>
        <taxon>Kitasatosporales</taxon>
        <taxon>Streptomycetaceae</taxon>
        <taxon>Streptantibioticus</taxon>
    </lineage>
</organism>
<keyword evidence="4" id="KW-0804">Transcription</keyword>
<dbReference type="GO" id="GO:0046677">
    <property type="term" value="P:response to antibiotic"/>
    <property type="evidence" value="ECO:0007669"/>
    <property type="project" value="InterPro"/>
</dbReference>
<evidence type="ECO:0000313" key="7">
    <source>
        <dbReference type="EMBL" id="MDI5974170.1"/>
    </source>
</evidence>
<dbReference type="PANTHER" id="PTHR30055">
    <property type="entry name" value="HTH-TYPE TRANSCRIPTIONAL REGULATOR RUTR"/>
    <property type="match status" value="1"/>
</dbReference>
<dbReference type="GO" id="GO:0003700">
    <property type="term" value="F:DNA-binding transcription factor activity"/>
    <property type="evidence" value="ECO:0007669"/>
    <property type="project" value="TreeGrafter"/>
</dbReference>
<dbReference type="EMBL" id="JABXJJ020000063">
    <property type="protein sequence ID" value="MDI5974170.1"/>
    <property type="molecule type" value="Genomic_DNA"/>
</dbReference>
<dbReference type="GO" id="GO:0000976">
    <property type="term" value="F:transcription cis-regulatory region binding"/>
    <property type="evidence" value="ECO:0007669"/>
    <property type="project" value="TreeGrafter"/>
</dbReference>
<dbReference type="GO" id="GO:0045892">
    <property type="term" value="P:negative regulation of DNA-templated transcription"/>
    <property type="evidence" value="ECO:0007669"/>
    <property type="project" value="InterPro"/>
</dbReference>
<keyword evidence="2" id="KW-0805">Transcription regulation</keyword>
<dbReference type="Pfam" id="PF02909">
    <property type="entry name" value="TetR_C_1"/>
    <property type="match status" value="1"/>
</dbReference>
<dbReference type="Pfam" id="PF00440">
    <property type="entry name" value="TetR_N"/>
    <property type="match status" value="1"/>
</dbReference>
<evidence type="ECO:0000256" key="4">
    <source>
        <dbReference type="ARBA" id="ARBA00023163"/>
    </source>
</evidence>
<dbReference type="InterPro" id="IPR009057">
    <property type="entry name" value="Homeodomain-like_sf"/>
</dbReference>
<dbReference type="InterPro" id="IPR001647">
    <property type="entry name" value="HTH_TetR"/>
</dbReference>
<evidence type="ECO:0000259" key="6">
    <source>
        <dbReference type="PROSITE" id="PS50977"/>
    </source>
</evidence>
<protein>
    <submittedName>
        <fullName evidence="7">TetR/AcrR family transcriptional regulator C-terminal domain-containing protein</fullName>
    </submittedName>
</protein>
<evidence type="ECO:0000256" key="3">
    <source>
        <dbReference type="ARBA" id="ARBA00023125"/>
    </source>
</evidence>
<dbReference type="PANTHER" id="PTHR30055:SF151">
    <property type="entry name" value="TRANSCRIPTIONAL REGULATORY PROTEIN"/>
    <property type="match status" value="1"/>
</dbReference>
<dbReference type="PROSITE" id="PS50977">
    <property type="entry name" value="HTH_TETR_2"/>
    <property type="match status" value="1"/>
</dbReference>
<dbReference type="PRINTS" id="PR00400">
    <property type="entry name" value="TETREPRESSOR"/>
</dbReference>
<dbReference type="InterPro" id="IPR003012">
    <property type="entry name" value="Tet_transcr_reg_TetR"/>
</dbReference>
<comment type="caution">
    <text evidence="7">The sequence shown here is derived from an EMBL/GenBank/DDBJ whole genome shotgun (WGS) entry which is preliminary data.</text>
</comment>
<dbReference type="InterPro" id="IPR004111">
    <property type="entry name" value="Repressor_TetR_C"/>
</dbReference>
<gene>
    <name evidence="7" type="ORF">POF50_033320</name>
</gene>
<dbReference type="RefSeq" id="WP_271314021.1">
    <property type="nucleotide sequence ID" value="NZ_JABXJJ020000063.1"/>
</dbReference>
<evidence type="ECO:0000256" key="1">
    <source>
        <dbReference type="ARBA" id="ARBA00022491"/>
    </source>
</evidence>
<reference evidence="7" key="1">
    <citation type="submission" date="2023-05" db="EMBL/GenBank/DDBJ databases">
        <title>Streptantibioticus silvisoli sp. nov., acidotolerant actinomycetes 1 from pine litter.</title>
        <authorList>
            <person name="Swiecimska M."/>
            <person name="Golinska P."/>
            <person name="Sangal V."/>
            <person name="Wachnowicz B."/>
            <person name="Goodfellow M."/>
        </authorList>
    </citation>
    <scope>NUCLEOTIDE SEQUENCE</scope>
    <source>
        <strain evidence="7">SL13</strain>
    </source>
</reference>
<feature type="domain" description="HTH tetR-type" evidence="6">
    <location>
        <begin position="13"/>
        <end position="73"/>
    </location>
</feature>
<name>A0AA90HAD7_9ACTN</name>